<dbReference type="EMBL" id="KZ820236">
    <property type="protein sequence ID" value="PWN48273.1"/>
    <property type="molecule type" value="Genomic_DNA"/>
</dbReference>
<evidence type="ECO:0000313" key="1">
    <source>
        <dbReference type="EMBL" id="PWN48273.1"/>
    </source>
</evidence>
<reference evidence="1 2" key="1">
    <citation type="journal article" date="2018" name="Mol. Biol. Evol.">
        <title>Broad Genomic Sampling Reveals a Smut Pathogenic Ancestry of the Fungal Clade Ustilaginomycotina.</title>
        <authorList>
            <person name="Kijpornyongpan T."/>
            <person name="Mondo S.J."/>
            <person name="Barry K."/>
            <person name="Sandor L."/>
            <person name="Lee J."/>
            <person name="Lipzen A."/>
            <person name="Pangilinan J."/>
            <person name="LaButti K."/>
            <person name="Hainaut M."/>
            <person name="Henrissat B."/>
            <person name="Grigoriev I.V."/>
            <person name="Spatafora J.W."/>
            <person name="Aime M.C."/>
        </authorList>
    </citation>
    <scope>NUCLEOTIDE SEQUENCE [LARGE SCALE GENOMIC DNA]</scope>
    <source>
        <strain evidence="1 2">SA 807</strain>
    </source>
</reference>
<name>A0ACD0NR04_9BASI</name>
<evidence type="ECO:0000313" key="2">
    <source>
        <dbReference type="Proteomes" id="UP000245626"/>
    </source>
</evidence>
<sequence length="120" mass="13870">MKSARCGREGWPRRGKAFFSFQSSSEVQPFSQSRISYPSPIRFVFSLPLPPLLFALLQFLPYLRSLKRRKRKERSGHLVSSSPCLPPHLSLWCEREFSVAAEVQEGGRRRLTPFRFSHCG</sequence>
<dbReference type="Proteomes" id="UP000245626">
    <property type="component" value="Unassembled WGS sequence"/>
</dbReference>
<protein>
    <submittedName>
        <fullName evidence="1">Uncharacterized protein</fullName>
    </submittedName>
</protein>
<proteinExistence type="predicted"/>
<gene>
    <name evidence="1" type="ORF">IE53DRAFT_204832</name>
</gene>
<organism evidence="1 2">
    <name type="scientific">Violaceomyces palustris</name>
    <dbReference type="NCBI Taxonomy" id="1673888"/>
    <lineage>
        <taxon>Eukaryota</taxon>
        <taxon>Fungi</taxon>
        <taxon>Dikarya</taxon>
        <taxon>Basidiomycota</taxon>
        <taxon>Ustilaginomycotina</taxon>
        <taxon>Ustilaginomycetes</taxon>
        <taxon>Violaceomycetales</taxon>
        <taxon>Violaceomycetaceae</taxon>
        <taxon>Violaceomyces</taxon>
    </lineage>
</organism>
<keyword evidence="2" id="KW-1185">Reference proteome</keyword>
<accession>A0ACD0NR04</accession>